<dbReference type="Proteomes" id="UP000482653">
    <property type="component" value="Unassembled WGS sequence"/>
</dbReference>
<comment type="caution">
    <text evidence="2">The sequence shown here is derived from an EMBL/GenBank/DDBJ whole genome shotgun (WGS) entry which is preliminary data.</text>
</comment>
<name>A0A6L3JPV4_9BACE</name>
<reference evidence="2 3" key="1">
    <citation type="journal article" date="2019" name="Nat. Med.">
        <title>A library of human gut bacterial isolates paired with longitudinal multiomics data enables mechanistic microbiome research.</title>
        <authorList>
            <person name="Poyet M."/>
            <person name="Groussin M."/>
            <person name="Gibbons S.M."/>
            <person name="Avila-Pacheco J."/>
            <person name="Jiang X."/>
            <person name="Kearney S.M."/>
            <person name="Perrotta A.R."/>
            <person name="Berdy B."/>
            <person name="Zhao S."/>
            <person name="Lieberman T.D."/>
            <person name="Swanson P.K."/>
            <person name="Smith M."/>
            <person name="Roesemann S."/>
            <person name="Alexander J.E."/>
            <person name="Rich S.A."/>
            <person name="Livny J."/>
            <person name="Vlamakis H."/>
            <person name="Clish C."/>
            <person name="Bullock K."/>
            <person name="Deik A."/>
            <person name="Scott J."/>
            <person name="Pierce K.A."/>
            <person name="Xavier R.J."/>
            <person name="Alm E.J."/>
        </authorList>
    </citation>
    <scope>NUCLEOTIDE SEQUENCE [LARGE SCALE GENOMIC DNA]</scope>
    <source>
        <strain evidence="2 3">BIOML-A8</strain>
    </source>
</reference>
<feature type="domain" description="Primase C-terminal 2" evidence="1">
    <location>
        <begin position="6"/>
        <end position="51"/>
    </location>
</feature>
<dbReference type="AlphaFoldDB" id="A0A6L3JPV4"/>
<dbReference type="Pfam" id="PF08707">
    <property type="entry name" value="PriCT_2"/>
    <property type="match status" value="1"/>
</dbReference>
<sequence length="78" mass="9283">MDITYYYNDWIAIGNIIKNMFDEEGRALFHKVSSFYPNYDYDETDSEYSAMIVGQYRYNSDRLFEIAAKYGLIPPIKK</sequence>
<proteinExistence type="predicted"/>
<evidence type="ECO:0000259" key="1">
    <source>
        <dbReference type="Pfam" id="PF08707"/>
    </source>
</evidence>
<dbReference type="EMBL" id="VVYX01000318">
    <property type="protein sequence ID" value="KAA5401821.1"/>
    <property type="molecule type" value="Genomic_DNA"/>
</dbReference>
<evidence type="ECO:0000313" key="3">
    <source>
        <dbReference type="Proteomes" id="UP000482653"/>
    </source>
</evidence>
<dbReference type="InterPro" id="IPR014819">
    <property type="entry name" value="PriCT_2"/>
</dbReference>
<protein>
    <recommendedName>
        <fullName evidence="1">Primase C-terminal 2 domain-containing protein</fullName>
    </recommendedName>
</protein>
<accession>A0A6L3JPV4</accession>
<organism evidence="2 3">
    <name type="scientific">Bacteroides cellulosilyticus</name>
    <dbReference type="NCBI Taxonomy" id="246787"/>
    <lineage>
        <taxon>Bacteria</taxon>
        <taxon>Pseudomonadati</taxon>
        <taxon>Bacteroidota</taxon>
        <taxon>Bacteroidia</taxon>
        <taxon>Bacteroidales</taxon>
        <taxon>Bacteroidaceae</taxon>
        <taxon>Bacteroides</taxon>
    </lineage>
</organism>
<gene>
    <name evidence="2" type="ORF">F2Y87_30620</name>
</gene>
<dbReference type="GO" id="GO:0016817">
    <property type="term" value="F:hydrolase activity, acting on acid anhydrides"/>
    <property type="evidence" value="ECO:0007669"/>
    <property type="project" value="InterPro"/>
</dbReference>
<evidence type="ECO:0000313" key="2">
    <source>
        <dbReference type="EMBL" id="KAA5401821.1"/>
    </source>
</evidence>